<reference evidence="4" key="1">
    <citation type="submission" date="2023-03" db="EMBL/GenBank/DDBJ databases">
        <title>Chromosome-scale reference genome and RAD-based genetic map of yellow starthistle (Centaurea solstitialis) reveal putative structural variation and QTLs associated with invader traits.</title>
        <authorList>
            <person name="Reatini B."/>
            <person name="Cang F.A."/>
            <person name="Jiang Q."/>
            <person name="Mckibben M.T.W."/>
            <person name="Barker M.S."/>
            <person name="Rieseberg L.H."/>
            <person name="Dlugosch K.M."/>
        </authorList>
    </citation>
    <scope>NUCLEOTIDE SEQUENCE</scope>
    <source>
        <strain evidence="4">CAN-66</strain>
        <tissue evidence="4">Leaf</tissue>
    </source>
</reference>
<dbReference type="SUPFAM" id="SSF56112">
    <property type="entry name" value="Protein kinase-like (PK-like)"/>
    <property type="match status" value="1"/>
</dbReference>
<protein>
    <recommendedName>
        <fullName evidence="3">Protein kinase domain-containing protein</fullName>
    </recommendedName>
</protein>
<keyword evidence="2" id="KW-0067">ATP-binding</keyword>
<evidence type="ECO:0000313" key="5">
    <source>
        <dbReference type="Proteomes" id="UP001172457"/>
    </source>
</evidence>
<evidence type="ECO:0000256" key="1">
    <source>
        <dbReference type="ARBA" id="ARBA00004479"/>
    </source>
</evidence>
<sequence>MLMAILAKLITCFSIGLTLVLVSLACYSCYVRNKCRKDDRSHSLKDYSWNVKPFHELHFTIYDIINAIKKENMIGKGGSGEVYRVSLENGDDVAVKHIQKTHSLEFSAEVEMLSSITHENIVKLYCSITSEDSSLLVYEYLPNASLWDWLHSSGVCGIDWNTRYEIAIGATKGLAYLHHDHGERPVINTDVTSCNILLDEHLKPRLADFGFAKVVQTHTTADSTYVSELTVTGIQLVTGKKPLKDESGIVNWEWSKMGTKESMSSLVDSSMNESYKEEAIKVLVIAIMCMSMSPKPRPTMEMVVKLLEEVKNLIK</sequence>
<dbReference type="PROSITE" id="PS50011">
    <property type="entry name" value="PROTEIN_KINASE_DOM"/>
    <property type="match status" value="1"/>
</dbReference>
<dbReference type="AlphaFoldDB" id="A0AA38WV96"/>
<dbReference type="Proteomes" id="UP001172457">
    <property type="component" value="Chromosome 1"/>
</dbReference>
<dbReference type="PROSITE" id="PS00107">
    <property type="entry name" value="PROTEIN_KINASE_ATP"/>
    <property type="match status" value="1"/>
</dbReference>
<dbReference type="InterPro" id="IPR051824">
    <property type="entry name" value="LRR_Rcpt-Like_S/T_Kinase"/>
</dbReference>
<feature type="domain" description="Protein kinase" evidence="3">
    <location>
        <begin position="68"/>
        <end position="315"/>
    </location>
</feature>
<dbReference type="InterPro" id="IPR011009">
    <property type="entry name" value="Kinase-like_dom_sf"/>
</dbReference>
<dbReference type="Gene3D" id="1.10.510.10">
    <property type="entry name" value="Transferase(Phosphotransferase) domain 1"/>
    <property type="match status" value="2"/>
</dbReference>
<dbReference type="PANTHER" id="PTHR48006">
    <property type="entry name" value="LEUCINE-RICH REPEAT-CONTAINING PROTEIN DDB_G0281931-RELATED"/>
    <property type="match status" value="1"/>
</dbReference>
<keyword evidence="5" id="KW-1185">Reference proteome</keyword>
<evidence type="ECO:0000259" key="3">
    <source>
        <dbReference type="PROSITE" id="PS50011"/>
    </source>
</evidence>
<dbReference type="EMBL" id="JARYMX010000001">
    <property type="protein sequence ID" value="KAJ9566316.1"/>
    <property type="molecule type" value="Genomic_DNA"/>
</dbReference>
<keyword evidence="2" id="KW-0547">Nucleotide-binding</keyword>
<evidence type="ECO:0000313" key="4">
    <source>
        <dbReference type="EMBL" id="KAJ9566316.1"/>
    </source>
</evidence>
<dbReference type="PANTHER" id="PTHR48006:SF92">
    <property type="entry name" value="LRR RECEPTOR-LIKE SERINE_THREONINE-PROTEIN KINASE GSO1"/>
    <property type="match status" value="1"/>
</dbReference>
<dbReference type="Gene3D" id="3.30.200.20">
    <property type="entry name" value="Phosphorylase Kinase, domain 1"/>
    <property type="match status" value="1"/>
</dbReference>
<dbReference type="GO" id="GO:0005524">
    <property type="term" value="F:ATP binding"/>
    <property type="evidence" value="ECO:0007669"/>
    <property type="project" value="UniProtKB-UniRule"/>
</dbReference>
<dbReference type="InterPro" id="IPR000719">
    <property type="entry name" value="Prot_kinase_dom"/>
</dbReference>
<dbReference type="GO" id="GO:0004672">
    <property type="term" value="F:protein kinase activity"/>
    <property type="evidence" value="ECO:0007669"/>
    <property type="project" value="InterPro"/>
</dbReference>
<evidence type="ECO:0000256" key="2">
    <source>
        <dbReference type="PROSITE-ProRule" id="PRU10141"/>
    </source>
</evidence>
<dbReference type="Pfam" id="PF00069">
    <property type="entry name" value="Pkinase"/>
    <property type="match status" value="1"/>
</dbReference>
<comment type="subcellular location">
    <subcellularLocation>
        <location evidence="1">Membrane</location>
        <topology evidence="1">Single-pass type I membrane protein</topology>
    </subcellularLocation>
</comment>
<feature type="binding site" evidence="2">
    <location>
        <position position="96"/>
    </location>
    <ligand>
        <name>ATP</name>
        <dbReference type="ChEBI" id="CHEBI:30616"/>
    </ligand>
</feature>
<organism evidence="4 5">
    <name type="scientific">Centaurea solstitialis</name>
    <name type="common">yellow star-thistle</name>
    <dbReference type="NCBI Taxonomy" id="347529"/>
    <lineage>
        <taxon>Eukaryota</taxon>
        <taxon>Viridiplantae</taxon>
        <taxon>Streptophyta</taxon>
        <taxon>Embryophyta</taxon>
        <taxon>Tracheophyta</taxon>
        <taxon>Spermatophyta</taxon>
        <taxon>Magnoliopsida</taxon>
        <taxon>eudicotyledons</taxon>
        <taxon>Gunneridae</taxon>
        <taxon>Pentapetalae</taxon>
        <taxon>asterids</taxon>
        <taxon>campanulids</taxon>
        <taxon>Asterales</taxon>
        <taxon>Asteraceae</taxon>
        <taxon>Carduoideae</taxon>
        <taxon>Cardueae</taxon>
        <taxon>Centaureinae</taxon>
        <taxon>Centaurea</taxon>
    </lineage>
</organism>
<accession>A0AA38WV96</accession>
<name>A0AA38WV96_9ASTR</name>
<dbReference type="InterPro" id="IPR017441">
    <property type="entry name" value="Protein_kinase_ATP_BS"/>
</dbReference>
<dbReference type="GO" id="GO:0016020">
    <property type="term" value="C:membrane"/>
    <property type="evidence" value="ECO:0007669"/>
    <property type="project" value="UniProtKB-SubCell"/>
</dbReference>
<gene>
    <name evidence="4" type="ORF">OSB04_002282</name>
</gene>
<proteinExistence type="predicted"/>
<comment type="caution">
    <text evidence="4">The sequence shown here is derived from an EMBL/GenBank/DDBJ whole genome shotgun (WGS) entry which is preliminary data.</text>
</comment>